<sequence>MYFNQEGETTMKLFGWIWSNKKQETETYVVPQWESYTTKARRYNLDHGLPEDKLVG</sequence>
<organism evidence="1">
    <name type="scientific">uncultured Caudovirales phage</name>
    <dbReference type="NCBI Taxonomy" id="2100421"/>
    <lineage>
        <taxon>Viruses</taxon>
        <taxon>Duplodnaviria</taxon>
        <taxon>Heunggongvirae</taxon>
        <taxon>Uroviricota</taxon>
        <taxon>Caudoviricetes</taxon>
        <taxon>Peduoviridae</taxon>
        <taxon>Maltschvirus</taxon>
        <taxon>Maltschvirus maltsch</taxon>
    </lineage>
</organism>
<reference evidence="1" key="1">
    <citation type="submission" date="2017-06" db="EMBL/GenBank/DDBJ databases">
        <title>Novel phages from South African skin metaviromes.</title>
        <authorList>
            <person name="van Zyl L.J."/>
            <person name="Abrahams Y."/>
            <person name="Stander E.A."/>
            <person name="Kirby B.M."/>
            <person name="Clavaud C."/>
            <person name="Farcet C."/>
            <person name="Breton L."/>
            <person name="Trindade M.I."/>
        </authorList>
    </citation>
    <scope>NUCLEOTIDE SEQUENCE</scope>
</reference>
<proteinExistence type="predicted"/>
<gene>
    <name evidence="1" type="ORF">3S14_23</name>
</gene>
<accession>A0A2H4J6W5</accession>
<name>A0A2H4J6W5_9CAUD</name>
<evidence type="ECO:0000313" key="1">
    <source>
        <dbReference type="EMBL" id="ASN68216.1"/>
    </source>
</evidence>
<dbReference type="EMBL" id="MF417874">
    <property type="protein sequence ID" value="ASN68216.1"/>
    <property type="molecule type" value="Genomic_DNA"/>
</dbReference>
<protein>
    <submittedName>
        <fullName evidence="1">Uncharacterized protein</fullName>
    </submittedName>
</protein>